<evidence type="ECO:0000313" key="2">
    <source>
        <dbReference type="Proteomes" id="UP001239111"/>
    </source>
</evidence>
<comment type="caution">
    <text evidence="1">The sequence shown here is derived from an EMBL/GenBank/DDBJ whole genome shotgun (WGS) entry which is preliminary data.</text>
</comment>
<protein>
    <submittedName>
        <fullName evidence="1">Uncharacterized protein</fullName>
    </submittedName>
</protein>
<name>A0ACC2NZ44_9HYME</name>
<evidence type="ECO:0000313" key="1">
    <source>
        <dbReference type="EMBL" id="KAJ8676431.1"/>
    </source>
</evidence>
<organism evidence="1 2">
    <name type="scientific">Eretmocerus hayati</name>
    <dbReference type="NCBI Taxonomy" id="131215"/>
    <lineage>
        <taxon>Eukaryota</taxon>
        <taxon>Metazoa</taxon>
        <taxon>Ecdysozoa</taxon>
        <taxon>Arthropoda</taxon>
        <taxon>Hexapoda</taxon>
        <taxon>Insecta</taxon>
        <taxon>Pterygota</taxon>
        <taxon>Neoptera</taxon>
        <taxon>Endopterygota</taxon>
        <taxon>Hymenoptera</taxon>
        <taxon>Apocrita</taxon>
        <taxon>Proctotrupomorpha</taxon>
        <taxon>Chalcidoidea</taxon>
        <taxon>Aphelinidae</taxon>
        <taxon>Aphelininae</taxon>
        <taxon>Eretmocerus</taxon>
    </lineage>
</organism>
<sequence length="1035" mass="117874">MVKEDDYDHTRGCEQLTCKADEHCMQRRFPCGDAKCPFMFYCFRSKRESLLGLESCASVLCSPGYKCLVDVRDCHWDQQCQQKRAMCVSEREFHEVPASCEEVTCPMNYRCILREAHCQHSPCKLVKSCAPNKEVHKWFHECRQLGCRSEHDCFLRKSKDCMMPPCDYVPDCLNNINPNGTNDSCRGWICPPNQICTASTNGPCSRPSECRVSRICHHGTSLGSATPPWQFTEVSFDHVNCGLTFIHKPLDLAARKTTLADLEEEILLEERRRMALSFGPSLHSNKTSPPGGSSTKGSTNPTLIARTHEGQAEYVPMESKRAPSVQNMRRASFDDSGWLAYLKRNVGSEAVEYWISKAKANENHQGFVKWLKSVEALLDPAIYQRWICEIAGFPEFHSWLLPLNLQLQCFPTNHHSPVQPNKGDALRSLYDDVSSDDLEYFPESMTQPNKVFFNPKFPEKSKPSWASSYPRGSYAFGAPQQTSAEKAFMRTKNFTIMGNSQVPKTPNVDLKNYQRFYPADENSDPRNTQPTWRNPDKNEQASMSKRYEPIIYINRGRYSGSSDEVKYRGEDVNPMAQGYHDSQFSDNAQTEKQGTRYGFLGSKDLGPRQASQLKPNFVKFVTNQTSVSKASTEGENHDQQPNLLIYFPPPLSLVMYYSVKENTDSSENASRAEESQIVPKVHDPDQSGIEGEWDEKNFTSIVDADDNSEVSERSKELSDHKEYSYIRKIIKELIQYWDDKETSVENRRGILDSKAGSTASRPEKSKGYENFRTGVTNMKPPDDENAKSMFNAFLKWFDQNGTKNVTLMDVISQRPDLSSSNEGKSFTRPYGNNKNESMEVSLENAASKKIQFFVGVDKNPEIIEDLISKYKGKTANNSNAHKDQIVLNLKDFVDPKEEELIFHKLINIAVNNSNENLKKDEKMPKMLWVFPIYENDDERLLSKLEQISHEKNFTFKNNEMPENHAEASSRILKQIPTVKSTTQPTVKPTPRIITVLCTYLFIIDASAKPSFTDITMPKMNRESLKHVLVSSPTGM</sequence>
<gene>
    <name evidence="1" type="ORF">QAD02_012218</name>
</gene>
<accession>A0ACC2NZ44</accession>
<dbReference type="EMBL" id="CM056742">
    <property type="protein sequence ID" value="KAJ8676431.1"/>
    <property type="molecule type" value="Genomic_DNA"/>
</dbReference>
<reference evidence="1" key="1">
    <citation type="submission" date="2023-04" db="EMBL/GenBank/DDBJ databases">
        <title>A chromosome-level genome assembly of the parasitoid wasp Eretmocerus hayati.</title>
        <authorList>
            <person name="Zhong Y."/>
            <person name="Liu S."/>
            <person name="Liu Y."/>
        </authorList>
    </citation>
    <scope>NUCLEOTIDE SEQUENCE</scope>
    <source>
        <strain evidence="1">ZJU_SS_LIU_2023</strain>
    </source>
</reference>
<proteinExistence type="predicted"/>
<keyword evidence="2" id="KW-1185">Reference proteome</keyword>
<dbReference type="Proteomes" id="UP001239111">
    <property type="component" value="Chromosome 2"/>
</dbReference>